<organism evidence="1 2">
    <name type="scientific">Sphingobacterium allocomposti</name>
    <dbReference type="NCBI Taxonomy" id="415956"/>
    <lineage>
        <taxon>Bacteria</taxon>
        <taxon>Pseudomonadati</taxon>
        <taxon>Bacteroidota</taxon>
        <taxon>Sphingobacteriia</taxon>
        <taxon>Sphingobacteriales</taxon>
        <taxon>Sphingobacteriaceae</taxon>
        <taxon>Sphingobacterium</taxon>
    </lineage>
</organism>
<keyword evidence="2" id="KW-1185">Reference proteome</keyword>
<dbReference type="Pfam" id="PF13645">
    <property type="entry name" value="YkuD_2"/>
    <property type="match status" value="1"/>
</dbReference>
<dbReference type="PANTHER" id="PTHR38477">
    <property type="entry name" value="HYPOTHETICAL EXPORTED PROTEIN"/>
    <property type="match status" value="1"/>
</dbReference>
<gene>
    <name evidence="1" type="ORF">BC792_1472</name>
</gene>
<dbReference type="Proteomes" id="UP000325105">
    <property type="component" value="Unassembled WGS sequence"/>
</dbReference>
<reference evidence="1 2" key="1">
    <citation type="submission" date="2019-07" db="EMBL/GenBank/DDBJ databases">
        <title>Genomic Encyclopedia of Archaeal and Bacterial Type Strains, Phase II (KMG-II): from individual species to whole genera.</title>
        <authorList>
            <person name="Goeker M."/>
        </authorList>
    </citation>
    <scope>NUCLEOTIDE SEQUENCE [LARGE SCALE GENOMIC DNA]</scope>
    <source>
        <strain evidence="1 2">DSM 18850</strain>
    </source>
</reference>
<accession>A0A5S5CUZ4</accession>
<proteinExistence type="predicted"/>
<dbReference type="EMBL" id="VNHX01000047">
    <property type="protein sequence ID" value="TYP86666.1"/>
    <property type="molecule type" value="Genomic_DNA"/>
</dbReference>
<evidence type="ECO:0000313" key="2">
    <source>
        <dbReference type="Proteomes" id="UP000325105"/>
    </source>
</evidence>
<sequence length="254" mass="28157">MRSLIFIVLTGVFVSYIPTTLTHSKTETPKPISIEKEEVKSEAQLLYDRMHLQSILKFEAFEQALHGYHTLRPKKAGVLTVIDFTLPSTDKRMVVLDMEKEKVLFHTIVSHGRNSGEKYAKSFSNRHGSYQSSLGFFLTENTYQGGNGYSLVLDGLEKGINDQAKARAVVIHGADYCSESVIKATGRLGRSYGCPALPRALTKPIINTIKDGTLLYIYADNEQYMASSKVFQSLPSSGLLAQRDGGIDSLDNLN</sequence>
<dbReference type="RefSeq" id="WP_170250087.1">
    <property type="nucleotide sequence ID" value="NZ_VNHX01000047.1"/>
</dbReference>
<dbReference type="PANTHER" id="PTHR38477:SF1">
    <property type="entry name" value="MUREIN L,D-TRANSPEPTIDASE CATALYTIC DOMAIN FAMILY PROTEIN"/>
    <property type="match status" value="1"/>
</dbReference>
<evidence type="ECO:0000313" key="1">
    <source>
        <dbReference type="EMBL" id="TYP86666.1"/>
    </source>
</evidence>
<dbReference type="AlphaFoldDB" id="A0A5S5CUZ4"/>
<name>A0A5S5CUZ4_9SPHI</name>
<protein>
    <submittedName>
        <fullName evidence="1">L,D-transpeptidase-like protein</fullName>
    </submittedName>
</protein>
<dbReference type="InterPro" id="IPR032676">
    <property type="entry name" value="YkuD_2"/>
</dbReference>
<comment type="caution">
    <text evidence="1">The sequence shown here is derived from an EMBL/GenBank/DDBJ whole genome shotgun (WGS) entry which is preliminary data.</text>
</comment>